<protein>
    <recommendedName>
        <fullName evidence="1">Immunoglobulin I-set domain-containing protein</fullName>
    </recommendedName>
</protein>
<proteinExistence type="predicted"/>
<dbReference type="InterPro" id="IPR013098">
    <property type="entry name" value="Ig_I-set"/>
</dbReference>
<sequence>MFCSYVGPSAFEEPEEPDSRPNFDVAPQAAVTAQGAPVRFLVRISGKPTPEVTWLLNEEPIIPDSMTKIYGDGAINYLEIGRCMHEVGANKLRVVARNALGEASAETVLTVANSDQARPDLKHVAPGQPNSSSKSEILVEPSQHVDLLQALSSYRQMADKKSVAMFSGHEADGLEW</sequence>
<dbReference type="AlphaFoldDB" id="A0A3S4ZXT3"/>
<accession>A0A3S4ZXT3</accession>
<evidence type="ECO:0000313" key="2">
    <source>
        <dbReference type="EMBL" id="VEL22497.1"/>
    </source>
</evidence>
<reference evidence="2" key="1">
    <citation type="submission" date="2018-11" db="EMBL/GenBank/DDBJ databases">
        <authorList>
            <consortium name="Pathogen Informatics"/>
        </authorList>
    </citation>
    <scope>NUCLEOTIDE SEQUENCE</scope>
</reference>
<evidence type="ECO:0000313" key="3">
    <source>
        <dbReference type="Proteomes" id="UP000784294"/>
    </source>
</evidence>
<dbReference type="InterPro" id="IPR013783">
    <property type="entry name" value="Ig-like_fold"/>
</dbReference>
<dbReference type="OrthoDB" id="6226968at2759"/>
<gene>
    <name evidence="2" type="ORF">PXEA_LOCUS15937</name>
</gene>
<dbReference type="Pfam" id="PF07679">
    <property type="entry name" value="I-set"/>
    <property type="match status" value="1"/>
</dbReference>
<dbReference type="Gene3D" id="2.60.40.10">
    <property type="entry name" value="Immunoglobulins"/>
    <property type="match status" value="1"/>
</dbReference>
<dbReference type="InterPro" id="IPR036179">
    <property type="entry name" value="Ig-like_dom_sf"/>
</dbReference>
<organism evidence="2 3">
    <name type="scientific">Protopolystoma xenopodis</name>
    <dbReference type="NCBI Taxonomy" id="117903"/>
    <lineage>
        <taxon>Eukaryota</taxon>
        <taxon>Metazoa</taxon>
        <taxon>Spiralia</taxon>
        <taxon>Lophotrochozoa</taxon>
        <taxon>Platyhelminthes</taxon>
        <taxon>Monogenea</taxon>
        <taxon>Polyopisthocotylea</taxon>
        <taxon>Polystomatidea</taxon>
        <taxon>Polystomatidae</taxon>
        <taxon>Protopolystoma</taxon>
    </lineage>
</organism>
<comment type="caution">
    <text evidence="2">The sequence shown here is derived from an EMBL/GenBank/DDBJ whole genome shotgun (WGS) entry which is preliminary data.</text>
</comment>
<feature type="domain" description="Immunoglobulin I-set" evidence="1">
    <location>
        <begin position="21"/>
        <end position="111"/>
    </location>
</feature>
<evidence type="ECO:0000259" key="1">
    <source>
        <dbReference type="Pfam" id="PF07679"/>
    </source>
</evidence>
<name>A0A3S4ZXT3_9PLAT</name>
<dbReference type="SUPFAM" id="SSF48726">
    <property type="entry name" value="Immunoglobulin"/>
    <property type="match status" value="1"/>
</dbReference>
<dbReference type="EMBL" id="CAAALY010056754">
    <property type="protein sequence ID" value="VEL22497.1"/>
    <property type="molecule type" value="Genomic_DNA"/>
</dbReference>
<dbReference type="Proteomes" id="UP000784294">
    <property type="component" value="Unassembled WGS sequence"/>
</dbReference>
<keyword evidence="3" id="KW-1185">Reference proteome</keyword>